<reference evidence="3" key="1">
    <citation type="journal article" date="2020" name="ISME J.">
        <title>Comparative genomics reveals insights into cyanobacterial evolution and habitat adaptation.</title>
        <authorList>
            <person name="Chen M.Y."/>
            <person name="Teng W.K."/>
            <person name="Zhao L."/>
            <person name="Hu C.X."/>
            <person name="Zhou Y.K."/>
            <person name="Han B.P."/>
            <person name="Song L.R."/>
            <person name="Shu W.S."/>
        </authorList>
    </citation>
    <scope>NUCLEOTIDE SEQUENCE [LARGE SCALE GENOMIC DNA]</scope>
    <source>
        <strain evidence="3">FACHB-251</strain>
    </source>
</reference>
<evidence type="ECO:0000313" key="3">
    <source>
        <dbReference type="Proteomes" id="UP000662185"/>
    </source>
</evidence>
<dbReference type="InterPro" id="IPR040614">
    <property type="entry name" value="VCH_CASS14"/>
</dbReference>
<evidence type="ECO:0000313" key="2">
    <source>
        <dbReference type="EMBL" id="MBD2296266.1"/>
    </source>
</evidence>
<dbReference type="EMBL" id="JACJQU010000020">
    <property type="protein sequence ID" value="MBD2296266.1"/>
    <property type="molecule type" value="Genomic_DNA"/>
</dbReference>
<dbReference type="AlphaFoldDB" id="A0A926WKH7"/>
<proteinExistence type="predicted"/>
<sequence>MPQQVTDIETLKSYINGVMSRADHHAGDVNEISLALAGAIVWKKDVDPIEVMVRDGETKNVLWVKINNTRYAFSYNHNSGEIELRRASIRGDILHTFSNKTPLNQIKLIFESL</sequence>
<dbReference type="RefSeq" id="WP_190564387.1">
    <property type="nucleotide sequence ID" value="NZ_JACJQU010000020.1"/>
</dbReference>
<accession>A0A926WKH7</accession>
<feature type="domain" description="Integron cassette protein VCH-CASS1 chain" evidence="1">
    <location>
        <begin position="11"/>
        <end position="105"/>
    </location>
</feature>
<keyword evidence="3" id="KW-1185">Reference proteome</keyword>
<dbReference type="Proteomes" id="UP000662185">
    <property type="component" value="Unassembled WGS sequence"/>
</dbReference>
<evidence type="ECO:0000259" key="1">
    <source>
        <dbReference type="Pfam" id="PF18315"/>
    </source>
</evidence>
<dbReference type="Pfam" id="PF18315">
    <property type="entry name" value="VCH_CASS14"/>
    <property type="match status" value="1"/>
</dbReference>
<comment type="caution">
    <text evidence="2">The sequence shown here is derived from an EMBL/GenBank/DDBJ whole genome shotgun (WGS) entry which is preliminary data.</text>
</comment>
<gene>
    <name evidence="2" type="ORF">H6G06_22985</name>
</gene>
<organism evidence="2 3">
    <name type="scientific">Anabaena sphaerica FACHB-251</name>
    <dbReference type="NCBI Taxonomy" id="2692883"/>
    <lineage>
        <taxon>Bacteria</taxon>
        <taxon>Bacillati</taxon>
        <taxon>Cyanobacteriota</taxon>
        <taxon>Cyanophyceae</taxon>
        <taxon>Nostocales</taxon>
        <taxon>Nostocaceae</taxon>
        <taxon>Anabaena</taxon>
    </lineage>
</organism>
<name>A0A926WKH7_9NOST</name>
<dbReference type="Gene3D" id="3.30.920.70">
    <property type="match status" value="1"/>
</dbReference>
<protein>
    <recommendedName>
        <fullName evidence="1">Integron cassette protein VCH-CASS1 chain domain-containing protein</fullName>
    </recommendedName>
</protein>